<dbReference type="GeneID" id="9805894"/>
<dbReference type="CTD" id="9805894"/>
<evidence type="ECO:0000313" key="3">
    <source>
        <dbReference type="Proteomes" id="UP000483820"/>
    </source>
</evidence>
<dbReference type="EMBL" id="WUAV01000004">
    <property type="protein sequence ID" value="KAF1759441.1"/>
    <property type="molecule type" value="Genomic_DNA"/>
</dbReference>
<gene>
    <name evidence="2" type="ORF">GCK72_015908</name>
</gene>
<keyword evidence="1" id="KW-0175">Coiled coil</keyword>
<dbReference type="AlphaFoldDB" id="A0A6A5GXP1"/>
<feature type="coiled-coil region" evidence="1">
    <location>
        <begin position="9"/>
        <end position="146"/>
    </location>
</feature>
<accession>A0A6A5GXP1</accession>
<feature type="coiled-coil region" evidence="1">
    <location>
        <begin position="391"/>
        <end position="418"/>
    </location>
</feature>
<dbReference type="RefSeq" id="XP_053585975.1">
    <property type="nucleotide sequence ID" value="XM_053731203.1"/>
</dbReference>
<comment type="caution">
    <text evidence="2">The sequence shown here is derived from an EMBL/GenBank/DDBJ whole genome shotgun (WGS) entry which is preliminary data.</text>
</comment>
<sequence>MCHALNCQVSYYRSELTNCRAEKEQLEAQLANGKSEIQQLEATLNDANAAIGSNEKLRALDQEAMAKEKMELKESYDRETQKNRKLQEQQDLVIQELESKLAVASQKERKLQEQHVKEMRGKDSLIQELESKLTASQEENARKIQDKDLDLQKEITLKEENARKIQELEKVHQKNARDTVVKTILLENVHQISSNKILKLQEQHDKDIGAKDLKIQMLELELSTVQKNSCEKILKLQEQHDKRLCGKDLEIQQLEIKLAAAKKEISEKELQEHTLLEIQAFDAQNQCEKVSVKNTEQMPNHVEKPKSDLQEKKSEEPTLLHIDLGKLYMELQEAKKPQEALTAQLAAKDKEIVYLTKQQKSKLAAKDSKILILTEKNENLQEIIYKHQMTMMAKDRQLEALKEKVADLEAELAELKDGRDGQSE</sequence>
<evidence type="ECO:0000313" key="2">
    <source>
        <dbReference type="EMBL" id="KAF1759441.1"/>
    </source>
</evidence>
<evidence type="ECO:0000256" key="1">
    <source>
        <dbReference type="SAM" id="Coils"/>
    </source>
</evidence>
<proteinExistence type="predicted"/>
<reference evidence="2 3" key="1">
    <citation type="submission" date="2019-12" db="EMBL/GenBank/DDBJ databases">
        <title>Chromosome-level assembly of the Caenorhabditis remanei genome.</title>
        <authorList>
            <person name="Teterina A.A."/>
            <person name="Willis J.H."/>
            <person name="Phillips P.C."/>
        </authorList>
    </citation>
    <scope>NUCLEOTIDE SEQUENCE [LARGE SCALE GENOMIC DNA]</scope>
    <source>
        <strain evidence="2 3">PX506</strain>
        <tissue evidence="2">Whole organism</tissue>
    </source>
</reference>
<protein>
    <submittedName>
        <fullName evidence="2">Uncharacterized protein</fullName>
    </submittedName>
</protein>
<name>A0A6A5GXP1_CAERE</name>
<dbReference type="Proteomes" id="UP000483820">
    <property type="component" value="Chromosome IV"/>
</dbReference>
<dbReference type="KEGG" id="crq:GCK72_015908"/>
<organism evidence="2 3">
    <name type="scientific">Caenorhabditis remanei</name>
    <name type="common">Caenorhabditis vulgaris</name>
    <dbReference type="NCBI Taxonomy" id="31234"/>
    <lineage>
        <taxon>Eukaryota</taxon>
        <taxon>Metazoa</taxon>
        <taxon>Ecdysozoa</taxon>
        <taxon>Nematoda</taxon>
        <taxon>Chromadorea</taxon>
        <taxon>Rhabditida</taxon>
        <taxon>Rhabditina</taxon>
        <taxon>Rhabditomorpha</taxon>
        <taxon>Rhabditoidea</taxon>
        <taxon>Rhabditidae</taxon>
        <taxon>Peloderinae</taxon>
        <taxon>Caenorhabditis</taxon>
    </lineage>
</organism>